<protein>
    <submittedName>
        <fullName evidence="2">Uncharacterized protein</fullName>
    </submittedName>
</protein>
<dbReference type="EMBL" id="FNVU01000005">
    <property type="protein sequence ID" value="SEG48974.1"/>
    <property type="molecule type" value="Genomic_DNA"/>
</dbReference>
<evidence type="ECO:0000313" key="3">
    <source>
        <dbReference type="Proteomes" id="UP000236754"/>
    </source>
</evidence>
<reference evidence="2 3" key="1">
    <citation type="submission" date="2016-10" db="EMBL/GenBank/DDBJ databases">
        <authorList>
            <person name="de Groot N.N."/>
        </authorList>
    </citation>
    <scope>NUCLEOTIDE SEQUENCE [LARGE SCALE GENOMIC DNA]</scope>
    <source>
        <strain evidence="2 3">CGMCC 4.2023</strain>
    </source>
</reference>
<gene>
    <name evidence="2" type="ORF">SAMN05216223_105461</name>
</gene>
<organism evidence="2 3">
    <name type="scientific">Actinacidiphila yanglinensis</name>
    <dbReference type="NCBI Taxonomy" id="310779"/>
    <lineage>
        <taxon>Bacteria</taxon>
        <taxon>Bacillati</taxon>
        <taxon>Actinomycetota</taxon>
        <taxon>Actinomycetes</taxon>
        <taxon>Kitasatosporales</taxon>
        <taxon>Streptomycetaceae</taxon>
        <taxon>Actinacidiphila</taxon>
    </lineage>
</organism>
<accession>A0A1H6ALB4</accession>
<evidence type="ECO:0000256" key="1">
    <source>
        <dbReference type="SAM" id="MobiDB-lite"/>
    </source>
</evidence>
<proteinExistence type="predicted"/>
<dbReference type="AlphaFoldDB" id="A0A1H6ALB4"/>
<dbReference type="Proteomes" id="UP000236754">
    <property type="component" value="Unassembled WGS sequence"/>
</dbReference>
<name>A0A1H6ALB4_9ACTN</name>
<feature type="region of interest" description="Disordered" evidence="1">
    <location>
        <begin position="30"/>
        <end position="52"/>
    </location>
</feature>
<evidence type="ECO:0000313" key="2">
    <source>
        <dbReference type="EMBL" id="SEG48974.1"/>
    </source>
</evidence>
<sequence>MTEPRQGTVRLHLDVAADVMDQGIAQVVDATDHPAPGYGTAPTRPLTDAPHR</sequence>
<keyword evidence="3" id="KW-1185">Reference proteome</keyword>